<evidence type="ECO:0000256" key="4">
    <source>
        <dbReference type="ARBA" id="ARBA00023186"/>
    </source>
</evidence>
<sequence length="274" mass="30833">MQATRSLLYKGFIGRSVDEFKRLSHIVFSLEGIKGATTPYEIHNFHTPESIGDCKLMSDQEIGGFSSANMEWVKEENSTNGGPAGYARFYGSISTKLPKDRPDVKRTGYAAFRTKDRPPTIFGRSLHNIDPYAYLALRVRSDGRSYFVNVLTESVVPTDLHQHRLFVKRPGHWETVLIKWNDFVRTNYGFVVEPQTEILRAKVKSVGIGLTDRIPGPFELCIERMWATNDESEADVVVDLTAGSAENEEAAPAPVQREGMLKTKEGKKVSWDES</sequence>
<dbReference type="PANTHER" id="PTHR13194">
    <property type="entry name" value="COMPLEX I INTERMEDIATE-ASSOCIATED PROTEIN 30"/>
    <property type="match status" value="1"/>
</dbReference>
<name>A0ABR3V6L8_HUMIN</name>
<evidence type="ECO:0000313" key="8">
    <source>
        <dbReference type="Proteomes" id="UP001583172"/>
    </source>
</evidence>
<dbReference type="EMBL" id="JAZGSY010000303">
    <property type="protein sequence ID" value="KAL1837351.1"/>
    <property type="molecule type" value="Genomic_DNA"/>
</dbReference>
<evidence type="ECO:0000313" key="7">
    <source>
        <dbReference type="EMBL" id="KAL1837351.1"/>
    </source>
</evidence>
<organism evidence="7 8">
    <name type="scientific">Humicola insolens</name>
    <name type="common">Soft-rot fungus</name>
    <dbReference type="NCBI Taxonomy" id="85995"/>
    <lineage>
        <taxon>Eukaryota</taxon>
        <taxon>Fungi</taxon>
        <taxon>Dikarya</taxon>
        <taxon>Ascomycota</taxon>
        <taxon>Pezizomycotina</taxon>
        <taxon>Sordariomycetes</taxon>
        <taxon>Sordariomycetidae</taxon>
        <taxon>Sordariales</taxon>
        <taxon>Chaetomiaceae</taxon>
        <taxon>Mycothermus</taxon>
    </lineage>
</organism>
<reference evidence="7 8" key="1">
    <citation type="journal article" date="2024" name="Commun. Biol.">
        <title>Comparative genomic analysis of thermophilic fungi reveals convergent evolutionary adaptations and gene losses.</title>
        <authorList>
            <person name="Steindorff A.S."/>
            <person name="Aguilar-Pontes M.V."/>
            <person name="Robinson A.J."/>
            <person name="Andreopoulos B."/>
            <person name="LaButti K."/>
            <person name="Kuo A."/>
            <person name="Mondo S."/>
            <person name="Riley R."/>
            <person name="Otillar R."/>
            <person name="Haridas S."/>
            <person name="Lipzen A."/>
            <person name="Grimwood J."/>
            <person name="Schmutz J."/>
            <person name="Clum A."/>
            <person name="Reid I.D."/>
            <person name="Moisan M.C."/>
            <person name="Butler G."/>
            <person name="Nguyen T.T.M."/>
            <person name="Dewar K."/>
            <person name="Conant G."/>
            <person name="Drula E."/>
            <person name="Henrissat B."/>
            <person name="Hansel C."/>
            <person name="Singer S."/>
            <person name="Hutchinson M.I."/>
            <person name="de Vries R.P."/>
            <person name="Natvig D.O."/>
            <person name="Powell A.J."/>
            <person name="Tsang A."/>
            <person name="Grigoriev I.V."/>
        </authorList>
    </citation>
    <scope>NUCLEOTIDE SEQUENCE [LARGE SCALE GENOMIC DNA]</scope>
    <source>
        <strain evidence="7 8">CBS 620.91</strain>
    </source>
</reference>
<dbReference type="InterPro" id="IPR008979">
    <property type="entry name" value="Galactose-bd-like_sf"/>
</dbReference>
<feature type="compositionally biased region" description="Basic and acidic residues" evidence="5">
    <location>
        <begin position="259"/>
        <end position="274"/>
    </location>
</feature>
<evidence type="ECO:0000256" key="1">
    <source>
        <dbReference type="ARBA" id="ARBA00004173"/>
    </source>
</evidence>
<proteinExistence type="inferred from homology"/>
<dbReference type="InterPro" id="IPR013857">
    <property type="entry name" value="NADH-UbQ_OxRdtase-assoc_prot30"/>
</dbReference>
<dbReference type="Proteomes" id="UP001583172">
    <property type="component" value="Unassembled WGS sequence"/>
</dbReference>
<feature type="domain" description="NADH:ubiquinone oxidoreductase intermediate-associated protein 30" evidence="6">
    <location>
        <begin position="44"/>
        <end position="222"/>
    </location>
</feature>
<dbReference type="SUPFAM" id="SSF49785">
    <property type="entry name" value="Galactose-binding domain-like"/>
    <property type="match status" value="1"/>
</dbReference>
<evidence type="ECO:0000256" key="5">
    <source>
        <dbReference type="SAM" id="MobiDB-lite"/>
    </source>
</evidence>
<keyword evidence="4" id="KW-0143">Chaperone</keyword>
<gene>
    <name evidence="7" type="ORF">VTJ49DRAFT_3962</name>
</gene>
<comment type="caution">
    <text evidence="7">The sequence shown here is derived from an EMBL/GenBank/DDBJ whole genome shotgun (WGS) entry which is preliminary data.</text>
</comment>
<feature type="region of interest" description="Disordered" evidence="5">
    <location>
        <begin position="241"/>
        <end position="274"/>
    </location>
</feature>
<dbReference type="PANTHER" id="PTHR13194:SF18">
    <property type="entry name" value="COMPLEX I INTERMEDIATE-ASSOCIATED PROTEIN 30, MITOCHONDRIAL"/>
    <property type="match status" value="1"/>
</dbReference>
<protein>
    <recommendedName>
        <fullName evidence="6">NADH:ubiquinone oxidoreductase intermediate-associated protein 30 domain-containing protein</fullName>
    </recommendedName>
</protein>
<evidence type="ECO:0000259" key="6">
    <source>
        <dbReference type="Pfam" id="PF08547"/>
    </source>
</evidence>
<comment type="similarity">
    <text evidence="2">Belongs to the CIA30 family.</text>
</comment>
<comment type="subcellular location">
    <subcellularLocation>
        <location evidence="1">Mitochondrion</location>
    </subcellularLocation>
</comment>
<keyword evidence="3" id="KW-0496">Mitochondrion</keyword>
<accession>A0ABR3V6L8</accession>
<dbReference type="InterPro" id="IPR039131">
    <property type="entry name" value="NDUFAF1"/>
</dbReference>
<keyword evidence="8" id="KW-1185">Reference proteome</keyword>
<dbReference type="Pfam" id="PF08547">
    <property type="entry name" value="CIA30"/>
    <property type="match status" value="1"/>
</dbReference>
<evidence type="ECO:0000256" key="2">
    <source>
        <dbReference type="ARBA" id="ARBA00007884"/>
    </source>
</evidence>
<evidence type="ECO:0000256" key="3">
    <source>
        <dbReference type="ARBA" id="ARBA00023128"/>
    </source>
</evidence>